<evidence type="ECO:0000256" key="3">
    <source>
        <dbReference type="ARBA" id="ARBA00022692"/>
    </source>
</evidence>
<dbReference type="RefSeq" id="WP_306728805.1">
    <property type="nucleotide sequence ID" value="NZ_JAVDDT010000007.1"/>
</dbReference>
<reference evidence="8 9" key="1">
    <citation type="submission" date="2023-08" db="EMBL/GenBank/DDBJ databases">
        <title>Whole-genome sequencing of halo(alkali)philic microorganisms from hypersaline lakes.</title>
        <authorList>
            <person name="Sorokin D.Y."/>
            <person name="Abbas B."/>
            <person name="Merkel A.Y."/>
        </authorList>
    </citation>
    <scope>NUCLEOTIDE SEQUENCE [LARGE SCALE GENOMIC DNA]</scope>
    <source>
        <strain evidence="8 9">AB-CW4</strain>
    </source>
</reference>
<keyword evidence="3 6" id="KW-0812">Transmembrane</keyword>
<dbReference type="InterPro" id="IPR051475">
    <property type="entry name" value="Diverse_Ion_Transporter"/>
</dbReference>
<evidence type="ECO:0000256" key="4">
    <source>
        <dbReference type="ARBA" id="ARBA00022989"/>
    </source>
</evidence>
<accession>A0ABU0WBJ4</accession>
<feature type="transmembrane region" description="Helical" evidence="6">
    <location>
        <begin position="286"/>
        <end position="308"/>
    </location>
</feature>
<evidence type="ECO:0000256" key="5">
    <source>
        <dbReference type="ARBA" id="ARBA00023136"/>
    </source>
</evidence>
<evidence type="ECO:0000256" key="6">
    <source>
        <dbReference type="SAM" id="Phobius"/>
    </source>
</evidence>
<comment type="caution">
    <text evidence="8">The sequence shown here is derived from an EMBL/GenBank/DDBJ whole genome shotgun (WGS) entry which is preliminary data.</text>
</comment>
<organism evidence="8 9">
    <name type="scientific">Natronospira bacteriovora</name>
    <dbReference type="NCBI Taxonomy" id="3069753"/>
    <lineage>
        <taxon>Bacteria</taxon>
        <taxon>Pseudomonadati</taxon>
        <taxon>Pseudomonadota</taxon>
        <taxon>Gammaproteobacteria</taxon>
        <taxon>Natronospirales</taxon>
        <taxon>Natronospiraceae</taxon>
        <taxon>Natronospira</taxon>
    </lineage>
</organism>
<evidence type="ECO:0000259" key="7">
    <source>
        <dbReference type="Pfam" id="PF03600"/>
    </source>
</evidence>
<feature type="transmembrane region" description="Helical" evidence="6">
    <location>
        <begin position="162"/>
        <end position="185"/>
    </location>
</feature>
<gene>
    <name evidence="8" type="ORF">RBH19_10475</name>
</gene>
<name>A0ABU0WBJ4_9GAMM</name>
<dbReference type="Proteomes" id="UP001239019">
    <property type="component" value="Unassembled WGS sequence"/>
</dbReference>
<feature type="domain" description="Citrate transporter-like" evidence="7">
    <location>
        <begin position="19"/>
        <end position="303"/>
    </location>
</feature>
<feature type="transmembrane region" description="Helical" evidence="6">
    <location>
        <begin position="314"/>
        <end position="337"/>
    </location>
</feature>
<sequence length="374" mass="40730">MRLPFRHVLSRLAEEGLLLILLLAFALLLLLQPIGMHELGALIHWETIWVLAGLMVLSRGLEASGGLARAAQWLLHRLRGERRLAVVLILFSAALSAVVTNDVALFIVVPMTLGLHSVARLPIGRLIIFEAFAVNAGSTLSPVGNPQNLFLWQSSGAGFLEFTATMLPLALVLTGLLLALVPLAFPARRIEVSAGSYFPAFQRPMLWLSLLLYPIFLLMVEQGLVSLAALAVIGLFLLLWPRSLLGVDWLLLLVFLLMFLVLGQLALLPPVAALAGGITEWPGGMLSGGILLSQLISNVPAAIFLEGFTDDWRFLAWGVSVGGFGLAIGSMANLIALRLARLPGLWWQFHLWSLPVLLLAMLLSYPLAWWWLGA</sequence>
<evidence type="ECO:0000256" key="1">
    <source>
        <dbReference type="ARBA" id="ARBA00004141"/>
    </source>
</evidence>
<evidence type="ECO:0000313" key="9">
    <source>
        <dbReference type="Proteomes" id="UP001239019"/>
    </source>
</evidence>
<feature type="transmembrane region" description="Helical" evidence="6">
    <location>
        <begin position="43"/>
        <end position="63"/>
    </location>
</feature>
<evidence type="ECO:0000256" key="2">
    <source>
        <dbReference type="ARBA" id="ARBA00022448"/>
    </source>
</evidence>
<dbReference type="PANTHER" id="PTHR43568:SF1">
    <property type="entry name" value="P PROTEIN"/>
    <property type="match status" value="1"/>
</dbReference>
<feature type="transmembrane region" description="Helical" evidence="6">
    <location>
        <begin position="249"/>
        <end position="274"/>
    </location>
</feature>
<dbReference type="Pfam" id="PF03600">
    <property type="entry name" value="CitMHS"/>
    <property type="match status" value="1"/>
</dbReference>
<feature type="transmembrane region" description="Helical" evidence="6">
    <location>
        <begin position="349"/>
        <end position="372"/>
    </location>
</feature>
<dbReference type="InterPro" id="IPR004680">
    <property type="entry name" value="Cit_transptr-like_dom"/>
</dbReference>
<dbReference type="EMBL" id="JAVDDT010000007">
    <property type="protein sequence ID" value="MDQ2070305.1"/>
    <property type="molecule type" value="Genomic_DNA"/>
</dbReference>
<feature type="transmembrane region" description="Helical" evidence="6">
    <location>
        <begin position="206"/>
        <end position="237"/>
    </location>
</feature>
<proteinExistence type="predicted"/>
<feature type="transmembrane region" description="Helical" evidence="6">
    <location>
        <begin position="84"/>
        <end position="109"/>
    </location>
</feature>
<comment type="subcellular location">
    <subcellularLocation>
        <location evidence="1">Membrane</location>
        <topology evidence="1">Multi-pass membrane protein</topology>
    </subcellularLocation>
</comment>
<dbReference type="PANTHER" id="PTHR43568">
    <property type="entry name" value="P PROTEIN"/>
    <property type="match status" value="1"/>
</dbReference>
<keyword evidence="9" id="KW-1185">Reference proteome</keyword>
<keyword evidence="4 6" id="KW-1133">Transmembrane helix</keyword>
<feature type="transmembrane region" description="Helical" evidence="6">
    <location>
        <begin position="12"/>
        <end position="31"/>
    </location>
</feature>
<keyword evidence="5 6" id="KW-0472">Membrane</keyword>
<keyword evidence="2" id="KW-0813">Transport</keyword>
<protein>
    <submittedName>
        <fullName evidence="8">SLC13 family permease</fullName>
    </submittedName>
</protein>
<evidence type="ECO:0000313" key="8">
    <source>
        <dbReference type="EMBL" id="MDQ2070305.1"/>
    </source>
</evidence>